<gene>
    <name evidence="2" type="ORF">B6C91_02790</name>
    <name evidence="1" type="ORF">B6D08_00145</name>
</gene>
<protein>
    <recommendedName>
        <fullName evidence="5">Tail fiber assembly protein</fullName>
    </recommendedName>
</protein>
<comment type="caution">
    <text evidence="1">The sequence shown here is derived from an EMBL/GenBank/DDBJ whole genome shotgun (WGS) entry which is preliminary data.</text>
</comment>
<accession>A0A242NLK7</accession>
<organism evidence="1 4">
    <name type="scientific">Gilliamella apicola</name>
    <dbReference type="NCBI Taxonomy" id="1196095"/>
    <lineage>
        <taxon>Bacteria</taxon>
        <taxon>Pseudomonadati</taxon>
        <taxon>Pseudomonadota</taxon>
        <taxon>Gammaproteobacteria</taxon>
        <taxon>Orbales</taxon>
        <taxon>Orbaceae</taxon>
        <taxon>Gilliamella</taxon>
    </lineage>
</organism>
<dbReference type="AlphaFoldDB" id="A0A242NLK7"/>
<evidence type="ECO:0000313" key="2">
    <source>
        <dbReference type="EMBL" id="OTQ11277.1"/>
    </source>
</evidence>
<dbReference type="Proteomes" id="UP000194800">
    <property type="component" value="Unassembled WGS sequence"/>
</dbReference>
<dbReference type="EMBL" id="NART01000007">
    <property type="protein sequence ID" value="OTQ11277.1"/>
    <property type="molecule type" value="Genomic_DNA"/>
</dbReference>
<evidence type="ECO:0000313" key="4">
    <source>
        <dbReference type="Proteomes" id="UP000194977"/>
    </source>
</evidence>
<dbReference type="InterPro" id="IPR051220">
    <property type="entry name" value="TFA_Chaperone"/>
</dbReference>
<dbReference type="InterPro" id="IPR003458">
    <property type="entry name" value="Phage_T4_Gp38_tail_assem"/>
</dbReference>
<evidence type="ECO:0000313" key="3">
    <source>
        <dbReference type="Proteomes" id="UP000194800"/>
    </source>
</evidence>
<dbReference type="RefSeq" id="WP_086300426.1">
    <property type="nucleotide sequence ID" value="NZ_MZNE01000041.1"/>
</dbReference>
<dbReference type="Proteomes" id="UP000194977">
    <property type="component" value="Unassembled WGS sequence"/>
</dbReference>
<keyword evidence="3" id="KW-1185">Reference proteome</keyword>
<evidence type="ECO:0008006" key="5">
    <source>
        <dbReference type="Google" id="ProtNLM"/>
    </source>
</evidence>
<evidence type="ECO:0000313" key="1">
    <source>
        <dbReference type="EMBL" id="OTQ01647.1"/>
    </source>
</evidence>
<proteinExistence type="predicted"/>
<dbReference type="PANTHER" id="PTHR34413">
    <property type="entry name" value="PROPHAGE TAIL FIBER ASSEMBLY PROTEIN HOMOLOG TFAE-RELATED-RELATED"/>
    <property type="match status" value="1"/>
</dbReference>
<sequence length="206" mass="23562">MKHQLQPQSPLFDKRGFATRAGWAVIYNYDPDTGEYINATYEFIPEGVRPQGSACLDAPAPVDENCAIVRAKNSWTYPTDNRGQIVYIIATGEKHIFNKLGDIPPDYTLLSPTSQFDSWDGEKWVLDNEKQHRYHVNLATKQKKLLLSEANEQIEYLTDAINANIATDAEKNLLAEWKKYRVLLNRVDVNLAPNIEWIKKPQIDNV</sequence>
<dbReference type="Pfam" id="PF02413">
    <property type="entry name" value="Caudo_TAP"/>
    <property type="match status" value="1"/>
</dbReference>
<dbReference type="OrthoDB" id="8596093at2"/>
<dbReference type="PANTHER" id="PTHR34413:SF2">
    <property type="entry name" value="PROPHAGE TAIL FIBER ASSEMBLY PROTEIN HOMOLOG TFAE-RELATED"/>
    <property type="match status" value="1"/>
</dbReference>
<name>A0A242NLK7_9GAMM</name>
<reference evidence="3 4" key="1">
    <citation type="submission" date="2017-03" db="EMBL/GenBank/DDBJ databases">
        <title>Comparative genomics of honeybee gut symbionts reveal geographically distinct and subgroup specific antibiotic resistance.</title>
        <authorList>
            <person name="Ludvigsen J."/>
            <person name="Porcellato D."/>
            <person name="Labee-Lund T.M."/>
            <person name="Amdam G.V."/>
            <person name="Rudi K."/>
        </authorList>
    </citation>
    <scope>NUCLEOTIDE SEQUENCE [LARGE SCALE GENOMIC DNA]</scope>
    <source>
        <strain evidence="1 4">A-7-12</strain>
        <strain evidence="2 3">A-9-12</strain>
    </source>
</reference>
<dbReference type="EMBL" id="NARP01000001">
    <property type="protein sequence ID" value="OTQ01647.1"/>
    <property type="molecule type" value="Genomic_DNA"/>
</dbReference>